<organism evidence="2 3">
    <name type="scientific">Bacillus aerius</name>
    <dbReference type="NCBI Taxonomy" id="293388"/>
    <lineage>
        <taxon>Bacteria</taxon>
        <taxon>Bacillati</taxon>
        <taxon>Bacillota</taxon>
        <taxon>Bacilli</taxon>
        <taxon>Bacillales</taxon>
        <taxon>Bacillaceae</taxon>
        <taxon>Bacillus</taxon>
    </lineage>
</organism>
<accession>A0ABR6B1G8</accession>
<comment type="caution">
    <text evidence="2">The sequence shown here is derived from an EMBL/GenBank/DDBJ whole genome shotgun (WGS) entry which is preliminary data.</text>
</comment>
<feature type="coiled-coil region" evidence="1">
    <location>
        <begin position="9"/>
        <end position="44"/>
    </location>
</feature>
<name>A0ABR6B1G8_9BACI</name>
<evidence type="ECO:0000256" key="1">
    <source>
        <dbReference type="SAM" id="Coils"/>
    </source>
</evidence>
<keyword evidence="3" id="KW-1185">Reference proteome</keyword>
<keyword evidence="1" id="KW-0175">Coiled coil</keyword>
<evidence type="ECO:0000313" key="2">
    <source>
        <dbReference type="EMBL" id="MBA8917975.1"/>
    </source>
</evidence>
<proteinExistence type="predicted"/>
<dbReference type="RefSeq" id="WP_116306728.1">
    <property type="nucleotide sequence ID" value="NZ_JACJIG010000002.1"/>
</dbReference>
<evidence type="ECO:0000313" key="3">
    <source>
        <dbReference type="Proteomes" id="UP000517315"/>
    </source>
</evidence>
<sequence>MFKFGRNVIKKAVDQINLLDGQLNKTQKNNRLRMEKRRNNLDNKFEDFDKTRKKRKDCFKDYSK</sequence>
<dbReference type="Proteomes" id="UP000517315">
    <property type="component" value="Unassembled WGS sequence"/>
</dbReference>
<protein>
    <submittedName>
        <fullName evidence="2">Uncharacterized protein</fullName>
    </submittedName>
</protein>
<dbReference type="EMBL" id="JACJIG010000002">
    <property type="protein sequence ID" value="MBA8917975.1"/>
    <property type="molecule type" value="Genomic_DNA"/>
</dbReference>
<reference evidence="2 3" key="1">
    <citation type="submission" date="2020-08" db="EMBL/GenBank/DDBJ databases">
        <title>Functional genomics of gut bacteria from endangered species of beetles.</title>
        <authorList>
            <person name="Carlos-Shanley C."/>
        </authorList>
    </citation>
    <scope>NUCLEOTIDE SEQUENCE [LARGE SCALE GENOMIC DNA]</scope>
    <source>
        <strain evidence="2 3">S00152</strain>
    </source>
</reference>
<gene>
    <name evidence="2" type="ORF">HNP39_001696</name>
</gene>